<reference evidence="1 2" key="1">
    <citation type="submission" date="2019-02" db="EMBL/GenBank/DDBJ databases">
        <title>Opniocepnalus argus genome.</title>
        <authorList>
            <person name="Zhou C."/>
            <person name="Xiao S."/>
        </authorList>
    </citation>
    <scope>NUCLEOTIDE SEQUENCE [LARGE SCALE GENOMIC DNA]</scope>
    <source>
        <strain evidence="1">OARG1902GOOAL</strain>
        <tissue evidence="1">Muscle</tissue>
    </source>
</reference>
<dbReference type="AlphaFoldDB" id="A0A6G1PNF1"/>
<evidence type="ECO:0000313" key="2">
    <source>
        <dbReference type="Proteomes" id="UP000503349"/>
    </source>
</evidence>
<evidence type="ECO:0000313" key="1">
    <source>
        <dbReference type="EMBL" id="KAF3691703.1"/>
    </source>
</evidence>
<name>A0A6G1PNF1_CHAAH</name>
<reference evidence="2" key="2">
    <citation type="submission" date="2019-02" db="EMBL/GenBank/DDBJ databases">
        <title>Opniocepnalus argus Var Kimnra genome.</title>
        <authorList>
            <person name="Zhou C."/>
            <person name="Xiao S."/>
        </authorList>
    </citation>
    <scope>NUCLEOTIDE SEQUENCE [LARGE SCALE GENOMIC DNA]</scope>
</reference>
<organism evidence="1 2">
    <name type="scientific">Channa argus</name>
    <name type="common">Northern snakehead</name>
    <name type="synonym">Ophicephalus argus</name>
    <dbReference type="NCBI Taxonomy" id="215402"/>
    <lineage>
        <taxon>Eukaryota</taxon>
        <taxon>Metazoa</taxon>
        <taxon>Chordata</taxon>
        <taxon>Craniata</taxon>
        <taxon>Vertebrata</taxon>
        <taxon>Euteleostomi</taxon>
        <taxon>Actinopterygii</taxon>
        <taxon>Neopterygii</taxon>
        <taxon>Teleostei</taxon>
        <taxon>Neoteleostei</taxon>
        <taxon>Acanthomorphata</taxon>
        <taxon>Anabantaria</taxon>
        <taxon>Anabantiformes</taxon>
        <taxon>Channoidei</taxon>
        <taxon>Channidae</taxon>
        <taxon>Channa</taxon>
    </lineage>
</organism>
<gene>
    <name evidence="1" type="ORF">EXN66_Car007378</name>
</gene>
<accession>A0A6G1PNF1</accession>
<dbReference type="EMBL" id="CM015718">
    <property type="protein sequence ID" value="KAF3691703.1"/>
    <property type="molecule type" value="Genomic_DNA"/>
</dbReference>
<proteinExistence type="predicted"/>
<dbReference type="Proteomes" id="UP000503349">
    <property type="component" value="Chromosome 7"/>
</dbReference>
<keyword evidence="2" id="KW-1185">Reference proteome</keyword>
<protein>
    <submittedName>
        <fullName evidence="1">Uncharacterized protein</fullName>
    </submittedName>
</protein>
<sequence length="61" mass="7177">MTDEVIRVSRMFPMSHIKPFIYAYGAIYMKQVAEQSRLKSLTHIHTHTQCLVSVRLSINLW</sequence>